<dbReference type="EMBL" id="LN907858">
    <property type="protein sequence ID" value="CUU38897.1"/>
    <property type="molecule type" value="Genomic_DNA"/>
</dbReference>
<reference evidence="9" key="1">
    <citation type="submission" date="2015-11" db="EMBL/GenBank/DDBJ databases">
        <authorList>
            <person name="Anvar S.Y."/>
        </authorList>
    </citation>
    <scope>NUCLEOTIDE SEQUENCE [LARGE SCALE GENOMIC DNA]</scope>
</reference>
<dbReference type="PANTHER" id="PTHR10465:SF0">
    <property type="entry name" value="SARCALUMENIN"/>
    <property type="match status" value="1"/>
</dbReference>
<evidence type="ECO:0000259" key="7">
    <source>
        <dbReference type="Pfam" id="PF00350"/>
    </source>
</evidence>
<dbReference type="InterPro" id="IPR027417">
    <property type="entry name" value="P-loop_NTPase"/>
</dbReference>
<dbReference type="GeneID" id="78150399"/>
<dbReference type="PATRIC" id="fig|76936.10.peg.9"/>
<dbReference type="AlphaFoldDB" id="A0A0S4PS50"/>
<dbReference type="RefSeq" id="WP_231944793.1">
    <property type="nucleotide sequence ID" value="NZ_CAJTQN010000001.1"/>
</dbReference>
<evidence type="ECO:0000313" key="9">
    <source>
        <dbReference type="Proteomes" id="UP000064525"/>
    </source>
</evidence>
<dbReference type="Pfam" id="PF00350">
    <property type="entry name" value="Dynamin_N"/>
    <property type="match status" value="1"/>
</dbReference>
<protein>
    <submittedName>
        <fullName evidence="8">Putative ATP /GTP binding protein</fullName>
    </submittedName>
</protein>
<keyword evidence="5" id="KW-0472">Membrane</keyword>
<evidence type="ECO:0000256" key="3">
    <source>
        <dbReference type="ARBA" id="ARBA00022801"/>
    </source>
</evidence>
<feature type="domain" description="Dynamin N-terminal" evidence="7">
    <location>
        <begin position="89"/>
        <end position="241"/>
    </location>
</feature>
<dbReference type="InterPro" id="IPR027094">
    <property type="entry name" value="Mitofusin_fam"/>
</dbReference>
<feature type="compositionally biased region" description="Polar residues" evidence="6">
    <location>
        <begin position="1"/>
        <end position="16"/>
    </location>
</feature>
<evidence type="ECO:0000256" key="1">
    <source>
        <dbReference type="ARBA" id="ARBA00004370"/>
    </source>
</evidence>
<dbReference type="CDD" id="cd09912">
    <property type="entry name" value="DLP_2"/>
    <property type="match status" value="1"/>
</dbReference>
<feature type="region of interest" description="Disordered" evidence="6">
    <location>
        <begin position="1"/>
        <end position="21"/>
    </location>
</feature>
<sequence length="631" mass="71324">MSNTQDSQTLQDSQMAQDLADSKDSQENLLETFIKEFAAAKEQILQNSNPLYALIDKVKYSLSQVAPLDSKTLHSLNALSLSIQEPMKVAIIGQFSSGKSTFLNALLGQSILPSGVTPITSKVCHIAYGSDYTLEIVYKNGNITNKPLSYLSEVSEAENTKIAFYKLYAPLNLLKSINFLDTPGFNSINQSDTDTTNEVLENVDGIIWLTLIDNVGKQSEKDIINTHIRHYASKSLCVLNQKDRLKNQDEIDVSLNYAKKAFDGFFEDIIAISARNALLSHNAKGEEAENLRADSNIESILAFLQNTIAPQAEEAKSHSIHKHLRTLTLNYARLCLHAHLHFKKLKSALVSAGVHFTDSYPQSAFYKSFPSLFYDLESKLDELTQHIYSSLTRTSRDFVRLEKKLGITTQKIQTKEITTLPRERLGLSLCGGDSQFERDFIKLGFDISAMGESFDTLLNEHMAHLRGIITQWYESFLPTLQSPLLQKSLDEMLNAHQHLTHIHSQSLKAQLMLFAKILTLNYQISVHLCLNSIDLKIQEALDKHSKNPDTLPLFNPSLENIRDELNLGFCFSFLQENLLTQPLHKKSIWHFEREMKALCDEQNANISAYEGQYKNYLTLLKELLTLLKNKA</sequence>
<dbReference type="SUPFAM" id="SSF52540">
    <property type="entry name" value="P-loop containing nucleoside triphosphate hydrolases"/>
    <property type="match status" value="1"/>
</dbReference>
<evidence type="ECO:0000256" key="2">
    <source>
        <dbReference type="ARBA" id="ARBA00022741"/>
    </source>
</evidence>
<organism evidence="8 9">
    <name type="scientific">Helicobacter typhlonius</name>
    <dbReference type="NCBI Taxonomy" id="76936"/>
    <lineage>
        <taxon>Bacteria</taxon>
        <taxon>Pseudomonadati</taxon>
        <taxon>Campylobacterota</taxon>
        <taxon>Epsilonproteobacteria</taxon>
        <taxon>Campylobacterales</taxon>
        <taxon>Helicobacteraceae</taxon>
        <taxon>Helicobacter</taxon>
    </lineage>
</organism>
<evidence type="ECO:0000256" key="5">
    <source>
        <dbReference type="ARBA" id="ARBA00023136"/>
    </source>
</evidence>
<dbReference type="InterPro" id="IPR045063">
    <property type="entry name" value="Dynamin_N"/>
</dbReference>
<comment type="subcellular location">
    <subcellularLocation>
        <location evidence="1">Membrane</location>
    </subcellularLocation>
</comment>
<dbReference type="KEGG" id="hty:BN2458_PEG0010"/>
<dbReference type="PANTHER" id="PTHR10465">
    <property type="entry name" value="TRANSMEMBRANE GTPASE FZO1"/>
    <property type="match status" value="1"/>
</dbReference>
<dbReference type="Proteomes" id="UP000064525">
    <property type="component" value="Chromosome I"/>
</dbReference>
<keyword evidence="4" id="KW-0342">GTP-binding</keyword>
<dbReference type="GO" id="GO:0008053">
    <property type="term" value="P:mitochondrial fusion"/>
    <property type="evidence" value="ECO:0007669"/>
    <property type="project" value="TreeGrafter"/>
</dbReference>
<keyword evidence="3" id="KW-0378">Hydrolase</keyword>
<evidence type="ECO:0000313" key="8">
    <source>
        <dbReference type="EMBL" id="CUU38897.1"/>
    </source>
</evidence>
<name>A0A0S4PS50_9HELI</name>
<dbReference type="GO" id="GO:0016020">
    <property type="term" value="C:membrane"/>
    <property type="evidence" value="ECO:0007669"/>
    <property type="project" value="UniProtKB-SubCell"/>
</dbReference>
<dbReference type="GO" id="GO:0003924">
    <property type="term" value="F:GTPase activity"/>
    <property type="evidence" value="ECO:0007669"/>
    <property type="project" value="InterPro"/>
</dbReference>
<dbReference type="Gene3D" id="3.40.50.300">
    <property type="entry name" value="P-loop containing nucleotide triphosphate hydrolases"/>
    <property type="match status" value="1"/>
</dbReference>
<evidence type="ECO:0000256" key="4">
    <source>
        <dbReference type="ARBA" id="ARBA00023134"/>
    </source>
</evidence>
<gene>
    <name evidence="8" type="ORF">BN2458_PEG0010</name>
</gene>
<evidence type="ECO:0000256" key="6">
    <source>
        <dbReference type="SAM" id="MobiDB-lite"/>
    </source>
</evidence>
<accession>A0A0S4PS50</accession>
<keyword evidence="2" id="KW-0547">Nucleotide-binding</keyword>
<dbReference type="GO" id="GO:0005525">
    <property type="term" value="F:GTP binding"/>
    <property type="evidence" value="ECO:0007669"/>
    <property type="project" value="UniProtKB-KW"/>
</dbReference>
<proteinExistence type="predicted"/>